<reference evidence="2" key="1">
    <citation type="journal article" date="2019" name="Int. J. Syst. Evol. Microbiol.">
        <title>The Global Catalogue of Microorganisms (GCM) 10K type strain sequencing project: providing services to taxonomists for standard genome sequencing and annotation.</title>
        <authorList>
            <consortium name="The Broad Institute Genomics Platform"/>
            <consortium name="The Broad Institute Genome Sequencing Center for Infectious Disease"/>
            <person name="Wu L."/>
            <person name="Ma J."/>
        </authorList>
    </citation>
    <scope>NUCLEOTIDE SEQUENCE [LARGE SCALE GENOMIC DNA]</scope>
    <source>
        <strain evidence="2">JCM 18053</strain>
    </source>
</reference>
<evidence type="ECO:0008006" key="3">
    <source>
        <dbReference type="Google" id="ProtNLM"/>
    </source>
</evidence>
<protein>
    <recommendedName>
        <fullName evidence="3">Tetratricopeptide repeat protein</fullName>
    </recommendedName>
</protein>
<evidence type="ECO:0000313" key="1">
    <source>
        <dbReference type="EMBL" id="GAA5147020.1"/>
    </source>
</evidence>
<evidence type="ECO:0000313" key="2">
    <source>
        <dbReference type="Proteomes" id="UP001499852"/>
    </source>
</evidence>
<dbReference type="RefSeq" id="WP_345738283.1">
    <property type="nucleotide sequence ID" value="NZ_BAABIA010000009.1"/>
</dbReference>
<sequence>MPDTRSSPHDSAHAEASQWTLHGIALLERGDRDSLMEAQACFEQAIALRQEMPLEQNPLYRWGLTAGWMNRADALTKLGGSARIKEALRSYDIAIAHLHQLPLETEPLFRWRLSLAWMNRGITLQTIDDGPSQQLALRHFDTALQVMQGHEDNPRPDYQQVQAAAWMNRANALLRQPSPEWLLAAASARRALRHCSIAEKTNATATEIGIKARHALCRALAHLLEAPCVDPALADEWILEASDAVEDVIRLTNHDSRFMVLREELFHFGCRIYRAFQPHFLAEFLDEGLGSGQASEAMAHAARESVAHAALQIQKESLSGYTPARLDRLILTLQSLSEASLKLRQDEAGKA</sequence>
<proteinExistence type="predicted"/>
<organism evidence="1 2">
    <name type="scientific">Prosthecobacter algae</name>
    <dbReference type="NCBI Taxonomy" id="1144682"/>
    <lineage>
        <taxon>Bacteria</taxon>
        <taxon>Pseudomonadati</taxon>
        <taxon>Verrucomicrobiota</taxon>
        <taxon>Verrucomicrobiia</taxon>
        <taxon>Verrucomicrobiales</taxon>
        <taxon>Verrucomicrobiaceae</taxon>
        <taxon>Prosthecobacter</taxon>
    </lineage>
</organism>
<dbReference type="EMBL" id="BAABIA010000009">
    <property type="protein sequence ID" value="GAA5147020.1"/>
    <property type="molecule type" value="Genomic_DNA"/>
</dbReference>
<dbReference type="InterPro" id="IPR011990">
    <property type="entry name" value="TPR-like_helical_dom_sf"/>
</dbReference>
<dbReference type="Gene3D" id="1.25.40.10">
    <property type="entry name" value="Tetratricopeptide repeat domain"/>
    <property type="match status" value="1"/>
</dbReference>
<accession>A0ABP9PK38</accession>
<gene>
    <name evidence="1" type="ORF">GCM10023213_41050</name>
</gene>
<dbReference type="SUPFAM" id="SSF48452">
    <property type="entry name" value="TPR-like"/>
    <property type="match status" value="1"/>
</dbReference>
<dbReference type="Proteomes" id="UP001499852">
    <property type="component" value="Unassembled WGS sequence"/>
</dbReference>
<keyword evidence="2" id="KW-1185">Reference proteome</keyword>
<name>A0ABP9PK38_9BACT</name>
<comment type="caution">
    <text evidence="1">The sequence shown here is derived from an EMBL/GenBank/DDBJ whole genome shotgun (WGS) entry which is preliminary data.</text>
</comment>